<evidence type="ECO:0000256" key="1">
    <source>
        <dbReference type="SAM" id="MobiDB-lite"/>
    </source>
</evidence>
<name>A0A5P2BTR1_STRVZ</name>
<evidence type="ECO:0000313" key="2">
    <source>
        <dbReference type="EMBL" id="QES32451.1"/>
    </source>
</evidence>
<organism evidence="2 3">
    <name type="scientific">Streptomyces venezuelae</name>
    <dbReference type="NCBI Taxonomy" id="54571"/>
    <lineage>
        <taxon>Bacteria</taxon>
        <taxon>Bacillati</taxon>
        <taxon>Actinomycetota</taxon>
        <taxon>Actinomycetes</taxon>
        <taxon>Kitasatosporales</taxon>
        <taxon>Streptomycetaceae</taxon>
        <taxon>Streptomyces</taxon>
    </lineage>
</organism>
<proteinExistence type="predicted"/>
<dbReference type="AlphaFoldDB" id="A0A5P2BTR1"/>
<dbReference type="Proteomes" id="UP000322927">
    <property type="component" value="Chromosome"/>
</dbReference>
<dbReference type="EMBL" id="CP029192">
    <property type="protein sequence ID" value="QES32451.1"/>
    <property type="molecule type" value="Genomic_DNA"/>
</dbReference>
<gene>
    <name evidence="2" type="ORF">DEJ48_02670</name>
</gene>
<protein>
    <submittedName>
        <fullName evidence="2">Uncharacterized protein</fullName>
    </submittedName>
</protein>
<sequence length="128" mass="13281">MYLVHVRLDGPADVPLPAGTRAALTSCAEPGDGLEHVSVDPDGPGGPVVGLFLTAPSLAVAERRAAALCSRSLAAHFPLAPFRMASCGVVLIPEFWDRMASPSPVDGIGHNMFRPPDPPSEGDGELSE</sequence>
<accession>A0A5P2BTR1</accession>
<evidence type="ECO:0000313" key="3">
    <source>
        <dbReference type="Proteomes" id="UP000322927"/>
    </source>
</evidence>
<reference evidence="2 3" key="1">
    <citation type="submission" date="2018-05" db="EMBL/GenBank/DDBJ databases">
        <title>Streptomyces venezuelae.</title>
        <authorList>
            <person name="Kim W."/>
            <person name="Lee N."/>
            <person name="Cho B.-K."/>
        </authorList>
    </citation>
    <scope>NUCLEOTIDE SEQUENCE [LARGE SCALE GENOMIC DNA]</scope>
    <source>
        <strain evidence="2 3">ATCC 14584</strain>
    </source>
</reference>
<feature type="region of interest" description="Disordered" evidence="1">
    <location>
        <begin position="106"/>
        <end position="128"/>
    </location>
</feature>